<dbReference type="PANTHER" id="PTHR43130">
    <property type="entry name" value="ARAC-FAMILY TRANSCRIPTIONAL REGULATOR"/>
    <property type="match status" value="1"/>
</dbReference>
<dbReference type="Pfam" id="PF12833">
    <property type="entry name" value="HTH_18"/>
    <property type="match status" value="1"/>
</dbReference>
<protein>
    <submittedName>
        <fullName evidence="4">Transcriptional regulator FtrA</fullName>
    </submittedName>
</protein>
<evidence type="ECO:0000313" key="7">
    <source>
        <dbReference type="Proteomes" id="UP001268610"/>
    </source>
</evidence>
<keyword evidence="2" id="KW-0804">Transcription</keyword>
<feature type="domain" description="HTH araC/xylS-type" evidence="3">
    <location>
        <begin position="231"/>
        <end position="330"/>
    </location>
</feature>
<reference evidence="4" key="2">
    <citation type="submission" date="2023-04" db="EMBL/GenBank/DDBJ databases">
        <title>Genomic characterization of faba bean (Vicia faba) microsymbionts in Mexican soils.</title>
        <authorList>
            <person name="Rivera Orduna F.N."/>
            <person name="Guevara-Luna J."/>
            <person name="Yan J."/>
            <person name="Arroyo-Herrera I."/>
            <person name="Li Y."/>
            <person name="Vasquez-Murrieta M.S."/>
            <person name="Wang E.T."/>
        </authorList>
    </citation>
    <scope>NUCLEOTIDE SEQUENCE</scope>
    <source>
        <strain evidence="4">CH26</strain>
    </source>
</reference>
<dbReference type="InterPro" id="IPR052158">
    <property type="entry name" value="INH-QAR"/>
</dbReference>
<dbReference type="GO" id="GO:0003700">
    <property type="term" value="F:DNA-binding transcription factor activity"/>
    <property type="evidence" value="ECO:0007669"/>
    <property type="project" value="InterPro"/>
</dbReference>
<evidence type="ECO:0000256" key="2">
    <source>
        <dbReference type="ARBA" id="ARBA00023163"/>
    </source>
</evidence>
<dbReference type="SUPFAM" id="SSF52317">
    <property type="entry name" value="Class I glutamine amidotransferase-like"/>
    <property type="match status" value="1"/>
</dbReference>
<reference evidence="5 6" key="1">
    <citation type="submission" date="2017-09" db="EMBL/GenBank/DDBJ databases">
        <title>Comparative genomics of rhizobia isolated from Phaseolus vulgaris in China.</title>
        <authorList>
            <person name="Tong W."/>
        </authorList>
    </citation>
    <scope>NUCLEOTIDE SEQUENCE [LARGE SCALE GENOMIC DNA]</scope>
    <source>
        <strain evidence="5 6">FH14</strain>
    </source>
</reference>
<name>A0A2A6KGH9_9HYPH</name>
<dbReference type="Proteomes" id="UP001268610">
    <property type="component" value="Unassembled WGS sequence"/>
</dbReference>
<evidence type="ECO:0000313" key="4">
    <source>
        <dbReference type="EMBL" id="MDR9773590.1"/>
    </source>
</evidence>
<proteinExistence type="predicted"/>
<dbReference type="Gene3D" id="1.10.10.60">
    <property type="entry name" value="Homeodomain-like"/>
    <property type="match status" value="1"/>
</dbReference>
<comment type="caution">
    <text evidence="4">The sequence shown here is derived from an EMBL/GenBank/DDBJ whole genome shotgun (WGS) entry which is preliminary data.</text>
</comment>
<keyword evidence="1" id="KW-0805">Transcription regulation</keyword>
<evidence type="ECO:0000313" key="5">
    <source>
        <dbReference type="EMBL" id="PDT23638.1"/>
    </source>
</evidence>
<dbReference type="InterPro" id="IPR002818">
    <property type="entry name" value="DJ-1/PfpI"/>
</dbReference>
<dbReference type="GO" id="GO:0043565">
    <property type="term" value="F:sequence-specific DNA binding"/>
    <property type="evidence" value="ECO:0007669"/>
    <property type="project" value="InterPro"/>
</dbReference>
<dbReference type="InterPro" id="IPR018060">
    <property type="entry name" value="HTH_AraC"/>
</dbReference>
<organism evidence="4 7">
    <name type="scientific">Rhizobium hidalgonense</name>
    <dbReference type="NCBI Taxonomy" id="1538159"/>
    <lineage>
        <taxon>Bacteria</taxon>
        <taxon>Pseudomonadati</taxon>
        <taxon>Pseudomonadota</taxon>
        <taxon>Alphaproteobacteria</taxon>
        <taxon>Hyphomicrobiales</taxon>
        <taxon>Rhizobiaceae</taxon>
        <taxon>Rhizobium/Agrobacterium group</taxon>
        <taxon>Rhizobium</taxon>
    </lineage>
</organism>
<dbReference type="EMBL" id="NWSY01000007">
    <property type="protein sequence ID" value="PDT23638.1"/>
    <property type="molecule type" value="Genomic_DNA"/>
</dbReference>
<dbReference type="Proteomes" id="UP000219914">
    <property type="component" value="Unassembled WGS sequence"/>
</dbReference>
<dbReference type="SUPFAM" id="SSF46689">
    <property type="entry name" value="Homeodomain-like"/>
    <property type="match status" value="2"/>
</dbReference>
<accession>A0A2A6KGH9</accession>
<dbReference type="EMBL" id="JAVLSF010000006">
    <property type="protein sequence ID" value="MDR9773590.1"/>
    <property type="molecule type" value="Genomic_DNA"/>
</dbReference>
<evidence type="ECO:0000259" key="3">
    <source>
        <dbReference type="PROSITE" id="PS01124"/>
    </source>
</evidence>
<dbReference type="Pfam" id="PF01965">
    <property type="entry name" value="DJ-1_PfpI"/>
    <property type="match status" value="1"/>
</dbReference>
<dbReference type="NCBIfam" id="NF006902">
    <property type="entry name" value="PRK09393.1"/>
    <property type="match status" value="1"/>
</dbReference>
<sequence>MTDSVKIMPNHFPQQTKGPLVAALAYDGLCTFEFGIAYEVFGLSRPEMGEDWYRFSVCGIEPGPLRAAGGLTVGVDKGLEILDEADLIVVPGWRAIDAPVPEPLAQALRAAHQRGARIMSLCSGVAVLAGCGLLASRRATTHWRYVASIAARYPDIALDAGVLYIDEGSLLTAAGSAAGIDLCLHVVRGDFGSEAVNSVARRLVVSPHREGGQAQFISAPVPEEREGIRLGPLIEWMRESLAEEQPISRLAKRAGMSMRTFQRRFEATTGLSVGEWLLKERLRHARDLLEKELAVSLEDIAVSSGFGTLATMRHHFRRRLGTSPHAYRKSFGGWGASCLHLCPTSPKGALSIVLDKGSATMTTISARPERVSA</sequence>
<evidence type="ECO:0000256" key="1">
    <source>
        <dbReference type="ARBA" id="ARBA00023015"/>
    </source>
</evidence>
<gene>
    <name evidence="4" type="primary">ftrA</name>
    <name evidence="5" type="ORF">CO674_11000</name>
    <name evidence="4" type="ORF">RJJ65_13125</name>
</gene>
<dbReference type="InterPro" id="IPR009057">
    <property type="entry name" value="Homeodomain-like_sf"/>
</dbReference>
<dbReference type="SMART" id="SM00342">
    <property type="entry name" value="HTH_ARAC"/>
    <property type="match status" value="1"/>
</dbReference>
<dbReference type="Gene3D" id="3.40.50.880">
    <property type="match status" value="1"/>
</dbReference>
<dbReference type="PROSITE" id="PS01124">
    <property type="entry name" value="HTH_ARAC_FAMILY_2"/>
    <property type="match status" value="1"/>
</dbReference>
<dbReference type="PANTHER" id="PTHR43130:SF3">
    <property type="entry name" value="HTH-TYPE TRANSCRIPTIONAL REGULATOR RV1931C"/>
    <property type="match status" value="1"/>
</dbReference>
<keyword evidence="6" id="KW-1185">Reference proteome</keyword>
<dbReference type="RefSeq" id="WP_097534038.1">
    <property type="nucleotide sequence ID" value="NZ_JAVLSD010000004.1"/>
</dbReference>
<dbReference type="CDD" id="cd03137">
    <property type="entry name" value="GATase1_AraC_1"/>
    <property type="match status" value="1"/>
</dbReference>
<evidence type="ECO:0000313" key="6">
    <source>
        <dbReference type="Proteomes" id="UP000219914"/>
    </source>
</evidence>
<dbReference type="InterPro" id="IPR029062">
    <property type="entry name" value="Class_I_gatase-like"/>
</dbReference>
<dbReference type="AlphaFoldDB" id="A0A2A6KGH9"/>